<organism evidence="10 11">
    <name type="scientific">Seminavis robusta</name>
    <dbReference type="NCBI Taxonomy" id="568900"/>
    <lineage>
        <taxon>Eukaryota</taxon>
        <taxon>Sar</taxon>
        <taxon>Stramenopiles</taxon>
        <taxon>Ochrophyta</taxon>
        <taxon>Bacillariophyta</taxon>
        <taxon>Bacillariophyceae</taxon>
        <taxon>Bacillariophycidae</taxon>
        <taxon>Naviculales</taxon>
        <taxon>Naviculaceae</taxon>
        <taxon>Seminavis</taxon>
    </lineage>
</organism>
<keyword evidence="7" id="KW-0349">Heme</keyword>
<feature type="chain" id="PRO_5040352496" evidence="9">
    <location>
        <begin position="25"/>
        <end position="1153"/>
    </location>
</feature>
<name>A0A9N8HNT3_9STRA</name>
<evidence type="ECO:0000256" key="9">
    <source>
        <dbReference type="SAM" id="SignalP"/>
    </source>
</evidence>
<feature type="binding site" description="axial binding residue" evidence="7">
    <location>
        <position position="389"/>
    </location>
    <ligand>
        <name>heme b</name>
        <dbReference type="ChEBI" id="CHEBI:60344"/>
    </ligand>
    <ligandPart>
        <name>Fe</name>
        <dbReference type="ChEBI" id="CHEBI:18248"/>
    </ligandPart>
</feature>
<evidence type="ECO:0000256" key="1">
    <source>
        <dbReference type="ARBA" id="ARBA00004613"/>
    </source>
</evidence>
<keyword evidence="3 7" id="KW-0479">Metal-binding</keyword>
<reference evidence="10" key="1">
    <citation type="submission" date="2020-06" db="EMBL/GenBank/DDBJ databases">
        <authorList>
            <consortium name="Plant Systems Biology data submission"/>
        </authorList>
    </citation>
    <scope>NUCLEOTIDE SEQUENCE</scope>
    <source>
        <strain evidence="10">D6</strain>
    </source>
</reference>
<dbReference type="SUPFAM" id="SSF48113">
    <property type="entry name" value="Heme-dependent peroxidases"/>
    <property type="match status" value="2"/>
</dbReference>
<accession>A0A9N8HNT3</accession>
<dbReference type="PANTHER" id="PTHR11475:SF4">
    <property type="entry name" value="CHORION PEROXIDASE"/>
    <property type="match status" value="1"/>
</dbReference>
<evidence type="ECO:0000313" key="11">
    <source>
        <dbReference type="Proteomes" id="UP001153069"/>
    </source>
</evidence>
<evidence type="ECO:0000256" key="5">
    <source>
        <dbReference type="ARBA" id="ARBA00023157"/>
    </source>
</evidence>
<evidence type="ECO:0000256" key="2">
    <source>
        <dbReference type="ARBA" id="ARBA00022525"/>
    </source>
</evidence>
<sequence>MLLITTLLWLACVVMILTTHIVSASSRPSQSPSSQPSNEPSYTPSLDPSRIPSDFPSEMPSVNPSTVPSTTPSTSPSTNPSQTPSRSPIESPGESPGFPLTKIRSIDGTDRPNDDYGAAEEMLLRMSNKLTYADGKETLWDNANARTISNALMAQTSPKTNDRNLLDMVWQWGQFLDHDIDLTEASTAYGVMFVEIRDKEDPFRLAKCKFIAMSRSENTLNDKNVREQINHITSFVDGSVVYGSSEVRSNALRLFTDGKVKTSSDGMLLGLNDDGLDNAGGTRKDFFAAGDIRANEQIGLIAMHTLFIREHNKLCDDLKATFPTATDEQLFQMARKIVGAEIQAITYKEFLPALLGPLAPQMGSYTGYRDDVNPSISNEFSTAAYRFGHSQLSETFPLATAAGPTGEVIALKDVFFNPGFFAEDPTKVDEILAGLQEELAQEIDPLMTDAVRNFLFGEPDGPNSCLDLAALNIQRGRDHGIPSYNNLREAYGFPKYDSIKQITQDVSIQEALDSVYGDISMVDAWVGMLSEDHVAGASVGELLGTVLKDQFTRLRDGDPFYYKIDADLYDSDVVNKVLDIDSVTLQMIIGRNTHIDHDPTKSAFVRGLGPDQDPPKWPKMSTIRSIDGSDRDDHLGEAYTPLMRISPLSVSTYTDSKGLMWDGPNARTVSNVVFGFGGDIVNDRGLLDMLVQWGQFLDHDIDLTDSGTQYGTCNIEIPDPVNDADPFIVAGCPEIVMARSEYVLETDEGSNMDVRQQVNLITAFIDASNVYGSDEIRSGALRSFDGGKLKSDASGNLLSKNVGNALPNAGSGEQFFIAGDVRANEQAGLLAMHTLFHREHNRLAEDIAARYPDRSDEEIFQLARKVVIGEMQSITYKEFLPALLGPMAPSLSAYKANGGYNPDVDPRISNEFSTFAFRVGHTMLPSKIKLANSKGPFGIVALRDIFFDPKPFDEDHLFVDYILGGLMETHCQEIDAFIVDDVRQHLFGAVDGPGTCLDLAALNIQRGRDHGIPRYNDLREVMLLQRYTRFEDITSDTKLQEKLALVYDTVDEIDAWVGGLAEDHVENASVGELVGTIIKDQFERLMHGDPHFYLRDLDQFDKGFMIHIMNLRKVTLQHIIQRNTIIDHDPRVSAFVDDTAESNSGSKKMLRHV</sequence>
<feature type="signal peptide" evidence="9">
    <location>
        <begin position="1"/>
        <end position="24"/>
    </location>
</feature>
<dbReference type="AlphaFoldDB" id="A0A9N8HNT3"/>
<keyword evidence="6" id="KW-0325">Glycoprotein</keyword>
<feature type="region of interest" description="Disordered" evidence="8">
    <location>
        <begin position="24"/>
        <end position="116"/>
    </location>
</feature>
<keyword evidence="2" id="KW-0964">Secreted</keyword>
<keyword evidence="11" id="KW-1185">Reference proteome</keyword>
<comment type="subcellular location">
    <subcellularLocation>
        <location evidence="1">Secreted</location>
    </subcellularLocation>
</comment>
<comment type="caution">
    <text evidence="10">The sequence shown here is derived from an EMBL/GenBank/DDBJ whole genome shotgun (WGS) entry which is preliminary data.</text>
</comment>
<dbReference type="InterPro" id="IPR010255">
    <property type="entry name" value="Haem_peroxidase_sf"/>
</dbReference>
<dbReference type="PROSITE" id="PS50292">
    <property type="entry name" value="PEROXIDASE_3"/>
    <property type="match status" value="2"/>
</dbReference>
<dbReference type="GO" id="GO:0005576">
    <property type="term" value="C:extracellular region"/>
    <property type="evidence" value="ECO:0007669"/>
    <property type="project" value="UniProtKB-SubCell"/>
</dbReference>
<keyword evidence="4 9" id="KW-0732">Signal</keyword>
<dbReference type="GO" id="GO:0006979">
    <property type="term" value="P:response to oxidative stress"/>
    <property type="evidence" value="ECO:0007669"/>
    <property type="project" value="InterPro"/>
</dbReference>
<protein>
    <submittedName>
        <fullName evidence="10">Peroxidasin homolog</fullName>
    </submittedName>
</protein>
<gene>
    <name evidence="10" type="ORF">SEMRO_1252_G256290.1</name>
</gene>
<dbReference type="Pfam" id="PF03098">
    <property type="entry name" value="An_peroxidase"/>
    <property type="match status" value="2"/>
</dbReference>
<keyword evidence="7" id="KW-0408">Iron</keyword>
<feature type="compositionally biased region" description="Low complexity" evidence="8">
    <location>
        <begin position="24"/>
        <end position="41"/>
    </location>
</feature>
<dbReference type="OrthoDB" id="193827at2759"/>
<feature type="compositionally biased region" description="Low complexity" evidence="8">
    <location>
        <begin position="60"/>
        <end position="88"/>
    </location>
</feature>
<dbReference type="EMBL" id="CAICTM010001250">
    <property type="protein sequence ID" value="CAB9521948.1"/>
    <property type="molecule type" value="Genomic_DNA"/>
</dbReference>
<dbReference type="GO" id="GO:0004601">
    <property type="term" value="F:peroxidase activity"/>
    <property type="evidence" value="ECO:0007669"/>
    <property type="project" value="InterPro"/>
</dbReference>
<evidence type="ECO:0000256" key="8">
    <source>
        <dbReference type="SAM" id="MobiDB-lite"/>
    </source>
</evidence>
<evidence type="ECO:0000256" key="4">
    <source>
        <dbReference type="ARBA" id="ARBA00022729"/>
    </source>
</evidence>
<evidence type="ECO:0000256" key="3">
    <source>
        <dbReference type="ARBA" id="ARBA00022723"/>
    </source>
</evidence>
<dbReference type="PRINTS" id="PR00457">
    <property type="entry name" value="ANPEROXIDASE"/>
</dbReference>
<proteinExistence type="predicted"/>
<keyword evidence="5" id="KW-1015">Disulfide bond</keyword>
<dbReference type="CDD" id="cd09822">
    <property type="entry name" value="peroxinectin_like_bacterial"/>
    <property type="match status" value="2"/>
</dbReference>
<dbReference type="PANTHER" id="PTHR11475">
    <property type="entry name" value="OXIDASE/PEROXIDASE"/>
    <property type="match status" value="1"/>
</dbReference>
<dbReference type="Gene3D" id="1.10.640.10">
    <property type="entry name" value="Haem peroxidase domain superfamily, animal type"/>
    <property type="match status" value="2"/>
</dbReference>
<dbReference type="FunFam" id="1.10.640.10:FF:000007">
    <property type="entry name" value="Peroxidase mlt-7"/>
    <property type="match status" value="1"/>
</dbReference>
<evidence type="ECO:0000256" key="6">
    <source>
        <dbReference type="ARBA" id="ARBA00023180"/>
    </source>
</evidence>
<feature type="compositionally biased region" description="Basic and acidic residues" evidence="8">
    <location>
        <begin position="104"/>
        <end position="114"/>
    </location>
</feature>
<dbReference type="GO" id="GO:0020037">
    <property type="term" value="F:heme binding"/>
    <property type="evidence" value="ECO:0007669"/>
    <property type="project" value="InterPro"/>
</dbReference>
<dbReference type="GO" id="GO:0046872">
    <property type="term" value="F:metal ion binding"/>
    <property type="evidence" value="ECO:0007669"/>
    <property type="project" value="UniProtKB-KW"/>
</dbReference>
<evidence type="ECO:0000313" key="10">
    <source>
        <dbReference type="EMBL" id="CAB9521948.1"/>
    </source>
</evidence>
<dbReference type="InterPro" id="IPR019791">
    <property type="entry name" value="Haem_peroxidase_animal"/>
</dbReference>
<evidence type="ECO:0000256" key="7">
    <source>
        <dbReference type="PIRSR" id="PIRSR619791-2"/>
    </source>
</evidence>
<dbReference type="Proteomes" id="UP001153069">
    <property type="component" value="Unassembled WGS sequence"/>
</dbReference>
<dbReference type="InterPro" id="IPR037120">
    <property type="entry name" value="Haem_peroxidase_sf_animal"/>
</dbReference>